<dbReference type="OrthoDB" id="2434756at2759"/>
<gene>
    <name evidence="3" type="primary">LOC108666039</name>
</gene>
<accession>A0A979FJT0</accession>
<feature type="compositionally biased region" description="Basic and acidic residues" evidence="1">
    <location>
        <begin position="228"/>
        <end position="245"/>
    </location>
</feature>
<feature type="compositionally biased region" description="Basic and acidic residues" evidence="1">
    <location>
        <begin position="313"/>
        <end position="325"/>
    </location>
</feature>
<feature type="region of interest" description="Disordered" evidence="1">
    <location>
        <begin position="224"/>
        <end position="257"/>
    </location>
</feature>
<dbReference type="GO" id="GO:0005739">
    <property type="term" value="C:mitochondrion"/>
    <property type="evidence" value="ECO:0007669"/>
    <property type="project" value="TreeGrafter"/>
</dbReference>
<keyword evidence="2" id="KW-1185">Reference proteome</keyword>
<feature type="region of interest" description="Disordered" evidence="1">
    <location>
        <begin position="292"/>
        <end position="325"/>
    </location>
</feature>
<evidence type="ECO:0000313" key="2">
    <source>
        <dbReference type="Proteomes" id="UP000694843"/>
    </source>
</evidence>
<dbReference type="Proteomes" id="UP000694843">
    <property type="component" value="Unplaced"/>
</dbReference>
<reference evidence="3" key="1">
    <citation type="submission" date="2025-08" db="UniProtKB">
        <authorList>
            <consortium name="RefSeq"/>
        </authorList>
    </citation>
    <scope>IDENTIFICATION</scope>
    <source>
        <tissue evidence="3">Whole organism</tissue>
    </source>
</reference>
<protein>
    <submittedName>
        <fullName evidence="3">NADH dehydrogenase [ubiquinone] 1 alpha subcomplex assembly factor 4-like</fullName>
    </submittedName>
</protein>
<proteinExistence type="predicted"/>
<dbReference type="PANTHER" id="PTHR13338:SF4">
    <property type="entry name" value="NADH DEHYDROGENASE [UBIQUINONE] 1 ALPHA SUBCOMPLEX ASSEMBLY FACTOR 4"/>
    <property type="match status" value="1"/>
</dbReference>
<name>A0A979FJT0_HYAAZ</name>
<sequence length="325" mass="37134">MGTIVSRLRYRLTRPIREYNLQDRALQAVDRNKDIPSPRHPSTSNLIETSIQSLDEEMRNQLNNPDPRLASRLQKVYVTSQDVIPVQPVSSQAPERPLPLNRTPGRSPHDSFHNPDVVPYGKVKLKDVMAFLIKHQENPSEHNASSIARNYKLTAQQCVKFNVYLTSGQSKLSFYVLTEQVLKYFGTFRLMMPAETTKKQAETLKRLQATSDYFVNPGELPSTLRGLPELDKPPSKEEIKKEKVTRPVTQVQDSKQDTSHDVTLLQYKVNEEVLKIIKSADYREETKPIEIVRQPTKLGVEGMTLRSPHHGHRTDDKKSNDDSAK</sequence>
<evidence type="ECO:0000256" key="1">
    <source>
        <dbReference type="SAM" id="MobiDB-lite"/>
    </source>
</evidence>
<dbReference type="InterPro" id="IPR009622">
    <property type="entry name" value="NDUFAF4"/>
</dbReference>
<dbReference type="KEGG" id="hazt:108666039"/>
<dbReference type="RefSeq" id="XP_047736816.1">
    <property type="nucleotide sequence ID" value="XM_047880860.1"/>
</dbReference>
<dbReference type="PANTHER" id="PTHR13338">
    <property type="entry name" value="UPF0240 PROTEIN"/>
    <property type="match status" value="1"/>
</dbReference>
<dbReference type="GeneID" id="108666039"/>
<evidence type="ECO:0000313" key="3">
    <source>
        <dbReference type="RefSeq" id="XP_047736816.1"/>
    </source>
</evidence>
<dbReference type="Pfam" id="PF06784">
    <property type="entry name" value="UPF0240"/>
    <property type="match status" value="1"/>
</dbReference>
<organism evidence="2 3">
    <name type="scientific">Hyalella azteca</name>
    <name type="common">Amphipod</name>
    <dbReference type="NCBI Taxonomy" id="294128"/>
    <lineage>
        <taxon>Eukaryota</taxon>
        <taxon>Metazoa</taxon>
        <taxon>Ecdysozoa</taxon>
        <taxon>Arthropoda</taxon>
        <taxon>Crustacea</taxon>
        <taxon>Multicrustacea</taxon>
        <taxon>Malacostraca</taxon>
        <taxon>Eumalacostraca</taxon>
        <taxon>Peracarida</taxon>
        <taxon>Amphipoda</taxon>
        <taxon>Senticaudata</taxon>
        <taxon>Talitrida</taxon>
        <taxon>Talitroidea</taxon>
        <taxon>Hyalellidae</taxon>
        <taxon>Hyalella</taxon>
    </lineage>
</organism>
<dbReference type="GO" id="GO:0032981">
    <property type="term" value="P:mitochondrial respiratory chain complex I assembly"/>
    <property type="evidence" value="ECO:0007669"/>
    <property type="project" value="InterPro"/>
</dbReference>
<dbReference type="AlphaFoldDB" id="A0A979FJT0"/>